<evidence type="ECO:0000256" key="9">
    <source>
        <dbReference type="RuleBase" id="RU365087"/>
    </source>
</evidence>
<dbReference type="Proteomes" id="UP000179164">
    <property type="component" value="Unassembled WGS sequence"/>
</dbReference>
<evidence type="ECO:0000256" key="1">
    <source>
        <dbReference type="ARBA" id="ARBA00004141"/>
    </source>
</evidence>
<reference evidence="10 11" key="1">
    <citation type="journal article" date="2016" name="Nat. Commun.">
        <title>Thousands of microbial genomes shed light on interconnected biogeochemical processes in an aquifer system.</title>
        <authorList>
            <person name="Anantharaman K."/>
            <person name="Brown C.T."/>
            <person name="Hug L.A."/>
            <person name="Sharon I."/>
            <person name="Castelle C.J."/>
            <person name="Probst A.J."/>
            <person name="Thomas B.C."/>
            <person name="Singh A."/>
            <person name="Wilkins M.J."/>
            <person name="Karaoz U."/>
            <person name="Brodie E.L."/>
            <person name="Williams K.H."/>
            <person name="Hubbard S.S."/>
            <person name="Banfield J.F."/>
        </authorList>
    </citation>
    <scope>NUCLEOTIDE SEQUENCE [LARGE SCALE GENOMIC DNA]</scope>
</reference>
<keyword evidence="6 9" id="KW-1133">Transmembrane helix</keyword>
<evidence type="ECO:0000256" key="7">
    <source>
        <dbReference type="ARBA" id="ARBA00023010"/>
    </source>
</evidence>
<comment type="subcellular location">
    <subcellularLocation>
        <location evidence="9">Cell membrane</location>
        <topology evidence="9">Multi-pass membrane protein</topology>
    </subcellularLocation>
    <subcellularLocation>
        <location evidence="1">Membrane</location>
        <topology evidence="1">Multi-pass membrane protein</topology>
    </subcellularLocation>
</comment>
<keyword evidence="9" id="KW-1003">Cell membrane</keyword>
<keyword evidence="5 9" id="KW-0653">Protein transport</keyword>
<keyword evidence="7 9" id="KW-0811">Translocation</keyword>
<evidence type="ECO:0000256" key="5">
    <source>
        <dbReference type="ARBA" id="ARBA00022927"/>
    </source>
</evidence>
<evidence type="ECO:0000256" key="4">
    <source>
        <dbReference type="ARBA" id="ARBA00022692"/>
    </source>
</evidence>
<evidence type="ECO:0000256" key="2">
    <source>
        <dbReference type="ARBA" id="ARBA00008445"/>
    </source>
</evidence>
<comment type="function">
    <text evidence="9">Involved in protein export. Participates in an early event of protein translocation.</text>
</comment>
<dbReference type="STRING" id="1798543.A2898_01695"/>
<evidence type="ECO:0000256" key="6">
    <source>
        <dbReference type="ARBA" id="ARBA00022989"/>
    </source>
</evidence>
<comment type="similarity">
    <text evidence="2 9">Belongs to the SecG family.</text>
</comment>
<feature type="transmembrane region" description="Helical" evidence="9">
    <location>
        <begin position="53"/>
        <end position="74"/>
    </location>
</feature>
<organism evidence="10 11">
    <name type="scientific">Candidatus Kerfeldbacteria bacterium RIFCSPLOWO2_01_FULL_48_11</name>
    <dbReference type="NCBI Taxonomy" id="1798543"/>
    <lineage>
        <taxon>Bacteria</taxon>
        <taxon>Candidatus Kerfeldiibacteriota</taxon>
    </lineage>
</organism>
<dbReference type="NCBIfam" id="TIGR00810">
    <property type="entry name" value="secG"/>
    <property type="match status" value="1"/>
</dbReference>
<dbReference type="AlphaFoldDB" id="A0A1G2B5S4"/>
<protein>
    <recommendedName>
        <fullName evidence="9">Protein-export membrane protein SecG</fullName>
    </recommendedName>
</protein>
<keyword evidence="8 9" id="KW-0472">Membrane</keyword>
<dbReference type="InterPro" id="IPR004692">
    <property type="entry name" value="SecG"/>
</dbReference>
<proteinExistence type="inferred from homology"/>
<dbReference type="Pfam" id="PF03840">
    <property type="entry name" value="SecG"/>
    <property type="match status" value="1"/>
</dbReference>
<keyword evidence="4 9" id="KW-0812">Transmembrane</keyword>
<evidence type="ECO:0000256" key="8">
    <source>
        <dbReference type="ARBA" id="ARBA00023136"/>
    </source>
</evidence>
<dbReference type="GO" id="GO:0009306">
    <property type="term" value="P:protein secretion"/>
    <property type="evidence" value="ECO:0007669"/>
    <property type="project" value="UniProtKB-UniRule"/>
</dbReference>
<keyword evidence="3 9" id="KW-0813">Transport</keyword>
<name>A0A1G2B5S4_9BACT</name>
<dbReference type="EMBL" id="MHKE01000012">
    <property type="protein sequence ID" value="OGY83969.1"/>
    <property type="molecule type" value="Genomic_DNA"/>
</dbReference>
<evidence type="ECO:0000313" key="11">
    <source>
        <dbReference type="Proteomes" id="UP000179164"/>
    </source>
</evidence>
<dbReference type="GO" id="GO:0005886">
    <property type="term" value="C:plasma membrane"/>
    <property type="evidence" value="ECO:0007669"/>
    <property type="project" value="UniProtKB-SubCell"/>
</dbReference>
<dbReference type="GO" id="GO:0015450">
    <property type="term" value="F:protein-transporting ATPase activity"/>
    <property type="evidence" value="ECO:0007669"/>
    <property type="project" value="UniProtKB-UniRule"/>
</dbReference>
<gene>
    <name evidence="10" type="ORF">A2898_01695</name>
</gene>
<accession>A0A1G2B5S4</accession>
<sequence>METIVNGIQFGLAALLTITILLQNKGADAGSIFGGGGGDGNVYTTRRGLERMLFISTIVLSILFMGLAIVNILFI</sequence>
<evidence type="ECO:0000313" key="10">
    <source>
        <dbReference type="EMBL" id="OGY83969.1"/>
    </source>
</evidence>
<comment type="caution">
    <text evidence="10">The sequence shown here is derived from an EMBL/GenBank/DDBJ whole genome shotgun (WGS) entry which is preliminary data.</text>
</comment>
<evidence type="ECO:0000256" key="3">
    <source>
        <dbReference type="ARBA" id="ARBA00022448"/>
    </source>
</evidence>
<comment type="caution">
    <text evidence="9">Lacks conserved residue(s) required for the propagation of feature annotation.</text>
</comment>